<organism evidence="1 2">
    <name type="scientific">Nyssa sinensis</name>
    <dbReference type="NCBI Taxonomy" id="561372"/>
    <lineage>
        <taxon>Eukaryota</taxon>
        <taxon>Viridiplantae</taxon>
        <taxon>Streptophyta</taxon>
        <taxon>Embryophyta</taxon>
        <taxon>Tracheophyta</taxon>
        <taxon>Spermatophyta</taxon>
        <taxon>Magnoliopsida</taxon>
        <taxon>eudicotyledons</taxon>
        <taxon>Gunneridae</taxon>
        <taxon>Pentapetalae</taxon>
        <taxon>asterids</taxon>
        <taxon>Cornales</taxon>
        <taxon>Nyssaceae</taxon>
        <taxon>Nyssa</taxon>
    </lineage>
</organism>
<dbReference type="GO" id="GO:0005829">
    <property type="term" value="C:cytosol"/>
    <property type="evidence" value="ECO:0007669"/>
    <property type="project" value="TreeGrafter"/>
</dbReference>
<name>A0A5J4ZFR5_9ASTE</name>
<dbReference type="AlphaFoldDB" id="A0A5J4ZFR5"/>
<accession>A0A5J4ZFR5</accession>
<proteinExistence type="predicted"/>
<dbReference type="EMBL" id="CM018051">
    <property type="protein sequence ID" value="KAA8516502.1"/>
    <property type="molecule type" value="Genomic_DNA"/>
</dbReference>
<sequence>MSRFANSFWKQWNLWRRSNMVRKDGHYRHALPPGYVLKSQMKALIEEETEKIPIEEEIENQVIIEISVMNSLLSTARAKLTTSTPMTPVGRELFMSDSSLFVDDAEAYEKYQREEESVGTEQKFFGCLWLPVDKNSATDGPSTLISTAGDAEFLLDDNENDELDMDELNELEASLSRTSIQNSEPGSKK</sequence>
<dbReference type="Proteomes" id="UP000325577">
    <property type="component" value="Linkage Group LG8"/>
</dbReference>
<reference evidence="1 2" key="1">
    <citation type="submission" date="2019-09" db="EMBL/GenBank/DDBJ databases">
        <title>A chromosome-level genome assembly of the Chinese tupelo Nyssa sinensis.</title>
        <authorList>
            <person name="Yang X."/>
            <person name="Kang M."/>
            <person name="Yang Y."/>
            <person name="Xiong H."/>
            <person name="Wang M."/>
            <person name="Zhang Z."/>
            <person name="Wang Z."/>
            <person name="Wu H."/>
            <person name="Ma T."/>
            <person name="Liu J."/>
            <person name="Xi Z."/>
        </authorList>
    </citation>
    <scope>NUCLEOTIDE SEQUENCE [LARGE SCALE GENOMIC DNA]</scope>
    <source>
        <strain evidence="1">J267</strain>
        <tissue evidence="1">Leaf</tissue>
    </source>
</reference>
<protein>
    <submittedName>
        <fullName evidence="1">Uncharacterized protein</fullName>
    </submittedName>
</protein>
<evidence type="ECO:0000313" key="1">
    <source>
        <dbReference type="EMBL" id="KAA8516502.1"/>
    </source>
</evidence>
<gene>
    <name evidence="1" type="ORF">F0562_016992</name>
</gene>
<dbReference type="GO" id="GO:0003729">
    <property type="term" value="F:mRNA binding"/>
    <property type="evidence" value="ECO:0007669"/>
    <property type="project" value="TreeGrafter"/>
</dbReference>
<dbReference type="GO" id="GO:0002181">
    <property type="term" value="P:cytoplasmic translation"/>
    <property type="evidence" value="ECO:0007669"/>
    <property type="project" value="TreeGrafter"/>
</dbReference>
<dbReference type="PANTHER" id="PTHR12681">
    <property type="entry name" value="ZINC FINGER-CONTAINING PROTEIN P48ZNF"/>
    <property type="match status" value="1"/>
</dbReference>
<evidence type="ECO:0000313" key="2">
    <source>
        <dbReference type="Proteomes" id="UP000325577"/>
    </source>
</evidence>
<dbReference type="OrthoDB" id="1751023at2759"/>
<dbReference type="PANTHER" id="PTHR12681:SF0">
    <property type="entry name" value="ZINC FINGER CCCH DOMAIN-CONTAINING PROTEIN 15"/>
    <property type="match status" value="1"/>
</dbReference>
<keyword evidence="2" id="KW-1185">Reference proteome</keyword>